<dbReference type="EMBL" id="UYYG01000108">
    <property type="protein sequence ID" value="VDN53169.1"/>
    <property type="molecule type" value="Genomic_DNA"/>
</dbReference>
<dbReference type="OrthoDB" id="10012364at2759"/>
<reference evidence="4 6" key="2">
    <citation type="submission" date="2018-11" db="EMBL/GenBank/DDBJ databases">
        <authorList>
            <consortium name="Pathogen Informatics"/>
        </authorList>
    </citation>
    <scope>NUCLEOTIDE SEQUENCE [LARGE SCALE GENOMIC DNA]</scope>
</reference>
<dbReference type="Proteomes" id="UP000274756">
    <property type="component" value="Unassembled WGS sequence"/>
</dbReference>
<evidence type="ECO:0000313" key="4">
    <source>
        <dbReference type="EMBL" id="VDN53169.1"/>
    </source>
</evidence>
<dbReference type="Pfam" id="PF00373">
    <property type="entry name" value="FERM_M"/>
    <property type="match status" value="1"/>
</dbReference>
<dbReference type="SUPFAM" id="SSF47031">
    <property type="entry name" value="Second domain of FERM"/>
    <property type="match status" value="1"/>
</dbReference>
<name>A0A0N4UNG4_DRAME</name>
<dbReference type="PROSITE" id="PS50057">
    <property type="entry name" value="FERM_3"/>
    <property type="match status" value="1"/>
</dbReference>
<dbReference type="PANTHER" id="PTHR45706">
    <property type="entry name" value="TYROSINE-PROTEIN PHOSPHATASE"/>
    <property type="match status" value="1"/>
</dbReference>
<dbReference type="Proteomes" id="UP000038040">
    <property type="component" value="Unplaced"/>
</dbReference>
<evidence type="ECO:0000256" key="2">
    <source>
        <dbReference type="SAM" id="MobiDB-lite"/>
    </source>
</evidence>
<keyword evidence="6" id="KW-1185">Reference proteome</keyword>
<protein>
    <submittedName>
        <fullName evidence="7">FERM domain-containing protein</fullName>
    </submittedName>
</protein>
<dbReference type="InterPro" id="IPR000299">
    <property type="entry name" value="FERM_domain"/>
</dbReference>
<dbReference type="CDD" id="cd14473">
    <property type="entry name" value="FERM_B-lobe"/>
    <property type="match status" value="1"/>
</dbReference>
<accession>A0A0N4UNG4</accession>
<feature type="domain" description="FERM" evidence="3">
    <location>
        <begin position="1"/>
        <end position="267"/>
    </location>
</feature>
<evidence type="ECO:0000313" key="7">
    <source>
        <dbReference type="WBParaSite" id="DME_0000944601-mRNA-1"/>
    </source>
</evidence>
<feature type="region of interest" description="Disordered" evidence="2">
    <location>
        <begin position="426"/>
        <end position="445"/>
    </location>
</feature>
<keyword evidence="1" id="KW-0378">Hydrolase</keyword>
<evidence type="ECO:0000256" key="1">
    <source>
        <dbReference type="ARBA" id="ARBA00022801"/>
    </source>
</evidence>
<dbReference type="WBParaSite" id="DME_0000944601-mRNA-1">
    <property type="protein sequence ID" value="DME_0000944601-mRNA-1"/>
    <property type="gene ID" value="DME_0000944601"/>
</dbReference>
<dbReference type="PANTHER" id="PTHR45706:SF1">
    <property type="entry name" value="PEZ, ISOFORM A"/>
    <property type="match status" value="1"/>
</dbReference>
<gene>
    <name evidence="4" type="ORF">DME_LOCUS3142</name>
</gene>
<dbReference type="Gene3D" id="1.20.80.10">
    <property type="match status" value="1"/>
</dbReference>
<reference evidence="7" key="1">
    <citation type="submission" date="2017-02" db="UniProtKB">
        <authorList>
            <consortium name="WormBaseParasite"/>
        </authorList>
    </citation>
    <scope>IDENTIFICATION</scope>
</reference>
<dbReference type="AlphaFoldDB" id="A0A0N4UNG4"/>
<dbReference type="STRING" id="318479.A0A0N4UNG4"/>
<dbReference type="GO" id="GO:0004725">
    <property type="term" value="F:protein tyrosine phosphatase activity"/>
    <property type="evidence" value="ECO:0007669"/>
    <property type="project" value="TreeGrafter"/>
</dbReference>
<proteinExistence type="predicted"/>
<dbReference type="InterPro" id="IPR035963">
    <property type="entry name" value="FERM_2"/>
</dbReference>
<dbReference type="InterPro" id="IPR019748">
    <property type="entry name" value="FERM_central"/>
</dbReference>
<evidence type="ECO:0000313" key="5">
    <source>
        <dbReference type="Proteomes" id="UP000038040"/>
    </source>
</evidence>
<evidence type="ECO:0000259" key="3">
    <source>
        <dbReference type="PROSITE" id="PS50057"/>
    </source>
</evidence>
<organism evidence="5 7">
    <name type="scientific">Dracunculus medinensis</name>
    <name type="common">Guinea worm</name>
    <dbReference type="NCBI Taxonomy" id="318479"/>
    <lineage>
        <taxon>Eukaryota</taxon>
        <taxon>Metazoa</taxon>
        <taxon>Ecdysozoa</taxon>
        <taxon>Nematoda</taxon>
        <taxon>Chromadorea</taxon>
        <taxon>Rhabditida</taxon>
        <taxon>Spirurina</taxon>
        <taxon>Dracunculoidea</taxon>
        <taxon>Dracunculidae</taxon>
        <taxon>Dracunculus</taxon>
    </lineage>
</organism>
<dbReference type="InterPro" id="IPR014352">
    <property type="entry name" value="FERM/acyl-CoA-bd_prot_sf"/>
</dbReference>
<evidence type="ECO:0000313" key="6">
    <source>
        <dbReference type="Proteomes" id="UP000274756"/>
    </source>
</evidence>
<sequence length="914" mass="101387">MKLDVVEGRLTVALEKYINLAAYSLQGWLKICLNMVYTLEPSHATDIQNYSQTFFHKMLEKDLCPTNKIKISNSEFSVEYGDFDPSIHTIEFMQTIPLLPKHICRSAQILEDLLKRVSAVHERLRGMQQSYAALLYIVDAQQCEGYGEEYFCGKQIRFETFFKKRGGNLQLVVDEDSTEVMVGYSQEGIVVKGSYGAPMKHRGFENELLTLLTLRWKDIKDIQASKRQLNLRLLDGNVVQFTMEDAEMARYVAMVLMWQYRYATNEAIAERNYPMNVNSVKIHSEKIVFVKFSISYVLNLVRLNHEYPSSILSAAESVYSSSSHKVSLNKLPSSTRPMAISMYNISTSGNSPEQKKSNLAFSSISVRDPVVAEHRPSSPLSTALNSGTSASAGVSAALILAERLRNQHREQKKSFPAYSPRCRPPSYSNGLQLNRGGSIRTKYSKNLPEDSRNLASESKKQFYSSNISITAMTCDIFTVLGFKELMAGSSPEIHMVGTPQGRSAAVLAHKHSLMAQFKRQGNNETLPTHTLSSPDLIRVSNYDLISSALNRYKLDVDEIKSGEGTGLVLNSKDSPEPNAPLNAKSSTRLAISDVDPNVVLSGSIQQPIPTVSKCCSMSNVGPPSSTNALILKNMQEVTRKCSLQTVNSMPEVNYYLTYNPAVNICSPAVSYHAQAGHIYYPQSSADACDAAFNHYNFDKLQKSNYIAGSPSHSFLPDILPQPIYISSPAIHTCDLQPSTSVDLKPHVHLSPYTTVASMDSLGNAGTNSNNIRELCGNNVCKDSPKSSTASCVVQPCSFHSTSKNFSSASGLTDEQLLLAAHHYTLNKESSDLNQLFSPFRYSKTISCNDISPNSTKITWSLNHLNGNDGDTIIDYKNGSKRFHETTNISFEGKKVLDVVAMFNYYSFCSNTQKS</sequence>